<dbReference type="EMBL" id="VEVQ02000004">
    <property type="protein sequence ID" value="NHN25432.1"/>
    <property type="molecule type" value="Genomic_DNA"/>
</dbReference>
<evidence type="ECO:0008006" key="3">
    <source>
        <dbReference type="Google" id="ProtNLM"/>
    </source>
</evidence>
<dbReference type="Proteomes" id="UP000817854">
    <property type="component" value="Unassembled WGS sequence"/>
</dbReference>
<sequence>MGGTKYNLDDRILRAKSAGYASKSVNDIFVQNKERKAHESMNPKGVTFREARDSEVHPNSLPIILGLDVTGSMGHIPHDLVKEGLPKLMGGIIEGGVPDAALLFLGIGDHECDGYPLQVGQFESGDEELDMWLTRTYIESGGGGNAGESYLLAWYFAAFHTKIDAFEKRGQKGLLFTIGDEPNLKVLPASAIKEIMGSGEQTYTDLELLAEAKKRYEVYHISVLHSTRAQSAEIGWKEVLGENCISVEDYKTIPEVIKDIVCKRHKTLFTGDSTTSGDSSVSGNSGFDHIDML</sequence>
<dbReference type="RefSeq" id="WP_140961593.1">
    <property type="nucleotide sequence ID" value="NZ_VEVQ02000004.1"/>
</dbReference>
<name>A0ABX0INQ0_9FLAO</name>
<reference evidence="2" key="1">
    <citation type="submission" date="2019-05" db="EMBL/GenBank/DDBJ databases">
        <title>Flavobacterium profundi sp. nov., isolated from a deep-sea seamount.</title>
        <authorList>
            <person name="Zhang D.-C."/>
        </authorList>
    </citation>
    <scope>NUCLEOTIDE SEQUENCE [LARGE SCALE GENOMIC DNA]</scope>
    <source>
        <strain evidence="2">EC11</strain>
    </source>
</reference>
<keyword evidence="2" id="KW-1185">Reference proteome</keyword>
<comment type="caution">
    <text evidence="1">The sequence shown here is derived from an EMBL/GenBank/DDBJ whole genome shotgun (WGS) entry which is preliminary data.</text>
</comment>
<reference evidence="1 2" key="2">
    <citation type="submission" date="2019-05" db="EMBL/GenBank/DDBJ databases">
        <authorList>
            <person name="Lianzixin W."/>
        </authorList>
    </citation>
    <scope>NUCLEOTIDE SEQUENCE [LARGE SCALE GENOMIC DNA]</scope>
    <source>
        <strain evidence="1 2">EC11</strain>
    </source>
</reference>
<accession>A0ABX0INQ0</accession>
<protein>
    <recommendedName>
        <fullName evidence="3">VWFA domain-containing protein</fullName>
    </recommendedName>
</protein>
<organism evidence="1 2">
    <name type="scientific">Flavobacterium jejuense</name>
    <dbReference type="NCBI Taxonomy" id="1544455"/>
    <lineage>
        <taxon>Bacteria</taxon>
        <taxon>Pseudomonadati</taxon>
        <taxon>Bacteroidota</taxon>
        <taxon>Flavobacteriia</taxon>
        <taxon>Flavobacteriales</taxon>
        <taxon>Flavobacteriaceae</taxon>
        <taxon>Flavobacterium</taxon>
    </lineage>
</organism>
<evidence type="ECO:0000313" key="2">
    <source>
        <dbReference type="Proteomes" id="UP000817854"/>
    </source>
</evidence>
<reference evidence="1 2" key="3">
    <citation type="submission" date="2020-02" db="EMBL/GenBank/DDBJ databases">
        <title>Flavobacterium profundi sp. nov., isolated from a deep-sea seamount.</title>
        <authorList>
            <person name="Zhang D.-C."/>
        </authorList>
    </citation>
    <scope>NUCLEOTIDE SEQUENCE [LARGE SCALE GENOMIC DNA]</scope>
    <source>
        <strain evidence="1 2">EC11</strain>
    </source>
</reference>
<evidence type="ECO:0000313" key="1">
    <source>
        <dbReference type="EMBL" id="NHN25432.1"/>
    </source>
</evidence>
<proteinExistence type="predicted"/>
<gene>
    <name evidence="1" type="ORF">FIA58_007065</name>
</gene>